<dbReference type="GO" id="GO:0140662">
    <property type="term" value="F:ATP-dependent protein folding chaperone"/>
    <property type="evidence" value="ECO:0007669"/>
    <property type="project" value="InterPro"/>
</dbReference>
<dbReference type="InterPro" id="IPR019805">
    <property type="entry name" value="Heat_shock_protein_90_CS"/>
</dbReference>
<evidence type="ECO:0000259" key="11">
    <source>
        <dbReference type="SMART" id="SM00387"/>
    </source>
</evidence>
<dbReference type="Gene3D" id="3.40.50.11260">
    <property type="match status" value="1"/>
</dbReference>
<feature type="binding site" evidence="9">
    <location>
        <position position="90"/>
    </location>
    <ligand>
        <name>ATP</name>
        <dbReference type="ChEBI" id="CHEBI:30616"/>
    </ligand>
</feature>
<accession>A0AB35U4H0</accession>
<keyword evidence="4 8" id="KW-0547">Nucleotide-binding</keyword>
<comment type="function">
    <text evidence="8">Molecular chaperone. Has ATPase activity.</text>
</comment>
<dbReference type="InterPro" id="IPR020568">
    <property type="entry name" value="Ribosomal_Su5_D2-typ_SF"/>
</dbReference>
<name>A0AB35U4H0_9FIRM</name>
<dbReference type="GO" id="GO:0016887">
    <property type="term" value="F:ATP hydrolysis activity"/>
    <property type="evidence" value="ECO:0007669"/>
    <property type="project" value="InterPro"/>
</dbReference>
<dbReference type="PRINTS" id="PR00775">
    <property type="entry name" value="HEATSHOCK90"/>
</dbReference>
<comment type="caution">
    <text evidence="8">Lacks conserved residue(s) required for the propagation of feature annotation.</text>
</comment>
<dbReference type="HAMAP" id="MF_00505">
    <property type="entry name" value="HSP90"/>
    <property type="match status" value="1"/>
</dbReference>
<dbReference type="CDD" id="cd16927">
    <property type="entry name" value="HATPase_Hsp90-like"/>
    <property type="match status" value="1"/>
</dbReference>
<comment type="subunit">
    <text evidence="8">Homodimer.</text>
</comment>
<dbReference type="GO" id="GO:0005524">
    <property type="term" value="F:ATP binding"/>
    <property type="evidence" value="ECO:0007669"/>
    <property type="project" value="UniProtKB-UniRule"/>
</dbReference>
<sequence length="667" mass="76985">MAKRQFKAESKRLLELMINSIYTNKEIFLRELISNASDALDKRHYLSLTDHDHPDDAKDLKITIERHPDTRQLVIEDNGVGMTDEELEKNLGTIARSGSAEFRQAMEKADEDTNIIGQFGVGFYSAFMVAKHVLVETKSVHSDQAYSWSSSGEDGYVISKIEKDGPGTRITLDLKDDTDDEKYSDYLQEYKIRDLVKKYSDYVRYPIEMECEKSIPDPTDKDKTITTTEMQTLNSMIPLWKKNKNEIKPEEYNEFYKAKFGDWEDPQKVIHYHVEGNVSYTALLFIPSKTPYNFYYSDYEPGLQLYSKGVFILDKCKDLVPEYYRFVRGLVDSDDLNLNISREMLQQDRQVKAIAKSIETKVHNALEDMLKNDRAGYEKFFDNFGLNLKYGVYRDYGVNKEKLQDLILFKSSKEDKYVTLKEYTDRMPKEQKAIYYACGSSIEEIKRSPIFAKVIDKGYEVLYFLDERDEFFSGIMQSYADKPFQNISKGDLDLDTEEEKKAKEETAEKNKDMLTAIKDDLDGKVKEVRISSRLKDDPVIIVSDEGVSLEMEKYMSQDPMNQHIKAEKILEINPDHPIFKVLQDAYKNDKAQLKDYAGVLYDQAMLIQGLPVDDPVAYTRKVTELMLKAAGSNAGKEDPVEPARAEENSETAETEEKTEKEETADNQ</sequence>
<evidence type="ECO:0000256" key="2">
    <source>
        <dbReference type="ARBA" id="ARBA00008239"/>
    </source>
</evidence>
<feature type="binding site" evidence="9">
    <location>
        <position position="77"/>
    </location>
    <ligand>
        <name>ATP</name>
        <dbReference type="ChEBI" id="CHEBI:30616"/>
    </ligand>
</feature>
<dbReference type="Gene3D" id="3.30.230.80">
    <property type="match status" value="1"/>
</dbReference>
<dbReference type="FunFam" id="3.30.565.10:FF:000009">
    <property type="entry name" value="Molecular chaperone HtpG"/>
    <property type="match status" value="1"/>
</dbReference>
<dbReference type="InterPro" id="IPR037196">
    <property type="entry name" value="HSP90_C"/>
</dbReference>
<keyword evidence="13" id="KW-1185">Reference proteome</keyword>
<organism evidence="12 13">
    <name type="scientific">Grylomicrobium aquisgranensis</name>
    <dbReference type="NCBI Taxonomy" id="2926318"/>
    <lineage>
        <taxon>Bacteria</taxon>
        <taxon>Bacillati</taxon>
        <taxon>Bacillota</taxon>
        <taxon>Erysipelotrichia</taxon>
        <taxon>Erysipelotrichales</taxon>
        <taxon>Erysipelotrichaceae</taxon>
        <taxon>Grylomicrobium</taxon>
    </lineage>
</organism>
<keyword evidence="7 8" id="KW-0143">Chaperone</keyword>
<dbReference type="InterPro" id="IPR001404">
    <property type="entry name" value="Hsp90_fam"/>
</dbReference>
<feature type="compositionally biased region" description="Basic and acidic residues" evidence="10">
    <location>
        <begin position="635"/>
        <end position="647"/>
    </location>
</feature>
<feature type="domain" description="Histidine kinase/HSP90-like ATPase" evidence="11">
    <location>
        <begin position="24"/>
        <end position="178"/>
    </location>
</feature>
<feature type="binding site" evidence="9">
    <location>
        <begin position="118"/>
        <end position="123"/>
    </location>
    <ligand>
        <name>ATP</name>
        <dbReference type="ChEBI" id="CHEBI:30616"/>
    </ligand>
</feature>
<dbReference type="Pfam" id="PF13589">
    <property type="entry name" value="HATPase_c_3"/>
    <property type="match status" value="1"/>
</dbReference>
<feature type="region of interest" description="Disordered" evidence="10">
    <location>
        <begin position="629"/>
        <end position="667"/>
    </location>
</feature>
<evidence type="ECO:0000256" key="6">
    <source>
        <dbReference type="ARBA" id="ARBA00023016"/>
    </source>
</evidence>
<feature type="binding site" evidence="9">
    <location>
        <position position="82"/>
    </location>
    <ligand>
        <name>ATP</name>
        <dbReference type="ChEBI" id="CHEBI:30616"/>
    </ligand>
</feature>
<keyword evidence="3 8" id="KW-0963">Cytoplasm</keyword>
<proteinExistence type="inferred from homology"/>
<comment type="similarity">
    <text evidence="2 8">Belongs to the heat shock protein 90 family.</text>
</comment>
<dbReference type="Gene3D" id="1.20.120.790">
    <property type="entry name" value="Heat shock protein 90, C-terminal domain"/>
    <property type="match status" value="1"/>
</dbReference>
<dbReference type="SMART" id="SM00387">
    <property type="entry name" value="HATPase_c"/>
    <property type="match status" value="1"/>
</dbReference>
<dbReference type="RefSeq" id="WP_370595271.1">
    <property type="nucleotide sequence ID" value="NZ_JALBUR010000001.1"/>
</dbReference>
<dbReference type="InterPro" id="IPR036890">
    <property type="entry name" value="HATPase_C_sf"/>
</dbReference>
<dbReference type="InterPro" id="IPR020575">
    <property type="entry name" value="Hsp90_N"/>
</dbReference>
<dbReference type="GO" id="GO:0005737">
    <property type="term" value="C:cytoplasm"/>
    <property type="evidence" value="ECO:0007669"/>
    <property type="project" value="UniProtKB-SubCell"/>
</dbReference>
<dbReference type="PIRSF" id="PIRSF002583">
    <property type="entry name" value="Hsp90"/>
    <property type="match status" value="1"/>
</dbReference>
<dbReference type="Proteomes" id="UP001286174">
    <property type="component" value="Unassembled WGS sequence"/>
</dbReference>
<evidence type="ECO:0000256" key="5">
    <source>
        <dbReference type="ARBA" id="ARBA00022840"/>
    </source>
</evidence>
<comment type="caution">
    <text evidence="12">The sequence shown here is derived from an EMBL/GenBank/DDBJ whole genome shotgun (WGS) entry which is preliminary data.</text>
</comment>
<feature type="region of interest" description="C" evidence="8">
    <location>
        <begin position="554"/>
        <end position="667"/>
    </location>
</feature>
<keyword evidence="6 8" id="KW-0346">Stress response</keyword>
<dbReference type="NCBIfam" id="NF003555">
    <property type="entry name" value="PRK05218.1"/>
    <property type="match status" value="1"/>
</dbReference>
<feature type="binding site" evidence="9">
    <location>
        <position position="342"/>
    </location>
    <ligand>
        <name>ATP</name>
        <dbReference type="ChEBI" id="CHEBI:30616"/>
    </ligand>
</feature>
<evidence type="ECO:0000256" key="10">
    <source>
        <dbReference type="SAM" id="MobiDB-lite"/>
    </source>
</evidence>
<feature type="binding site" evidence="9">
    <location>
        <begin position="97"/>
        <end position="98"/>
    </location>
    <ligand>
        <name>ATP</name>
        <dbReference type="ChEBI" id="CHEBI:30616"/>
    </ligand>
</feature>
<dbReference type="PROSITE" id="PS00298">
    <property type="entry name" value="HSP90"/>
    <property type="match status" value="1"/>
</dbReference>
<evidence type="ECO:0000256" key="7">
    <source>
        <dbReference type="ARBA" id="ARBA00023186"/>
    </source>
</evidence>
<evidence type="ECO:0000256" key="3">
    <source>
        <dbReference type="ARBA" id="ARBA00022490"/>
    </source>
</evidence>
<dbReference type="SUPFAM" id="SSF55874">
    <property type="entry name" value="ATPase domain of HSP90 chaperone/DNA topoisomerase II/histidine kinase"/>
    <property type="match status" value="1"/>
</dbReference>
<dbReference type="SUPFAM" id="SSF110942">
    <property type="entry name" value="HSP90 C-terminal domain"/>
    <property type="match status" value="1"/>
</dbReference>
<dbReference type="AlphaFoldDB" id="A0AB35U4H0"/>
<dbReference type="InterPro" id="IPR003594">
    <property type="entry name" value="HATPase_dom"/>
</dbReference>
<feature type="binding site" evidence="9">
    <location>
        <position position="168"/>
    </location>
    <ligand>
        <name>ATP</name>
        <dbReference type="ChEBI" id="CHEBI:30616"/>
    </ligand>
</feature>
<comment type="subcellular location">
    <subcellularLocation>
        <location evidence="1 8">Cytoplasm</location>
    </subcellularLocation>
</comment>
<feature type="compositionally biased region" description="Basic and acidic residues" evidence="10">
    <location>
        <begin position="654"/>
        <end position="667"/>
    </location>
</feature>
<dbReference type="PANTHER" id="PTHR11528">
    <property type="entry name" value="HEAT SHOCK PROTEIN 90 FAMILY MEMBER"/>
    <property type="match status" value="1"/>
</dbReference>
<feature type="binding site" evidence="9">
    <location>
        <position position="35"/>
    </location>
    <ligand>
        <name>ATP</name>
        <dbReference type="ChEBI" id="CHEBI:30616"/>
    </ligand>
</feature>
<keyword evidence="5 8" id="KW-0067">ATP-binding</keyword>
<dbReference type="SUPFAM" id="SSF54211">
    <property type="entry name" value="Ribosomal protein S5 domain 2-like"/>
    <property type="match status" value="1"/>
</dbReference>
<evidence type="ECO:0000256" key="4">
    <source>
        <dbReference type="ARBA" id="ARBA00022741"/>
    </source>
</evidence>
<dbReference type="Gene3D" id="3.30.565.10">
    <property type="entry name" value="Histidine kinase-like ATPase, C-terminal domain"/>
    <property type="match status" value="1"/>
</dbReference>
<dbReference type="EMBL" id="JALBUR010000001">
    <property type="protein sequence ID" value="MDX8418577.1"/>
    <property type="molecule type" value="Genomic_DNA"/>
</dbReference>
<feature type="binding site" evidence="9">
    <location>
        <position position="31"/>
    </location>
    <ligand>
        <name>ATP</name>
        <dbReference type="ChEBI" id="CHEBI:30616"/>
    </ligand>
</feature>
<gene>
    <name evidence="8 12" type="primary">htpG</name>
    <name evidence="12" type="ORF">MOZ60_00550</name>
</gene>
<protein>
    <recommendedName>
        <fullName evidence="8">Chaperone protein HtpG</fullName>
    </recommendedName>
    <alternativeName>
        <fullName evidence="8">Heat shock protein HtpG</fullName>
    </alternativeName>
    <alternativeName>
        <fullName evidence="8">High temperature protein G</fullName>
    </alternativeName>
</protein>
<evidence type="ECO:0000313" key="12">
    <source>
        <dbReference type="EMBL" id="MDX8418577.1"/>
    </source>
</evidence>
<reference evidence="12 13" key="1">
    <citation type="submission" date="2022-03" db="EMBL/GenBank/DDBJ databases">
        <title>Novel taxa within the pig intestine.</title>
        <authorList>
            <person name="Wylensek D."/>
            <person name="Bishof K."/>
            <person name="Afrizal A."/>
            <person name="Clavel T."/>
        </authorList>
    </citation>
    <scope>NUCLEOTIDE SEQUENCE [LARGE SCALE GENOMIC DNA]</scope>
    <source>
        <strain evidence="12 13">CLA-KB-P133</strain>
    </source>
</reference>
<feature type="region of interest" description="A; substrate-binding" evidence="8">
    <location>
        <begin position="1"/>
        <end position="342"/>
    </location>
</feature>
<evidence type="ECO:0000313" key="13">
    <source>
        <dbReference type="Proteomes" id="UP001286174"/>
    </source>
</evidence>
<dbReference type="Pfam" id="PF00183">
    <property type="entry name" value="HSP90"/>
    <property type="match status" value="1"/>
</dbReference>
<evidence type="ECO:0000256" key="9">
    <source>
        <dbReference type="PIRSR" id="PIRSR002583-1"/>
    </source>
</evidence>
<evidence type="ECO:0000256" key="8">
    <source>
        <dbReference type="HAMAP-Rule" id="MF_00505"/>
    </source>
</evidence>
<evidence type="ECO:0000256" key="1">
    <source>
        <dbReference type="ARBA" id="ARBA00004496"/>
    </source>
</evidence>
<dbReference type="GO" id="GO:0051082">
    <property type="term" value="F:unfolded protein binding"/>
    <property type="evidence" value="ECO:0007669"/>
    <property type="project" value="UniProtKB-UniRule"/>
</dbReference>